<name>A0A0K2VB97_LEPSM</name>
<reference evidence="2" key="1">
    <citation type="submission" date="2014-05" db="EMBL/GenBank/DDBJ databases">
        <authorList>
            <person name="Chronopoulou M."/>
        </authorList>
    </citation>
    <scope>NUCLEOTIDE SEQUENCE</scope>
    <source>
        <tissue evidence="2">Whole organism</tissue>
    </source>
</reference>
<organism evidence="2">
    <name type="scientific">Lepeophtheirus salmonis</name>
    <name type="common">Salmon louse</name>
    <name type="synonym">Caligus salmonis</name>
    <dbReference type="NCBI Taxonomy" id="72036"/>
    <lineage>
        <taxon>Eukaryota</taxon>
        <taxon>Metazoa</taxon>
        <taxon>Ecdysozoa</taxon>
        <taxon>Arthropoda</taxon>
        <taxon>Crustacea</taxon>
        <taxon>Multicrustacea</taxon>
        <taxon>Hexanauplia</taxon>
        <taxon>Copepoda</taxon>
        <taxon>Siphonostomatoida</taxon>
        <taxon>Caligidae</taxon>
        <taxon>Lepeophtheirus</taxon>
    </lineage>
</organism>
<feature type="region of interest" description="Disordered" evidence="1">
    <location>
        <begin position="47"/>
        <end position="67"/>
    </location>
</feature>
<accession>A0A0K2VB97</accession>
<feature type="non-terminal residue" evidence="2">
    <location>
        <position position="1"/>
    </location>
</feature>
<dbReference type="EMBL" id="HACA01030413">
    <property type="protein sequence ID" value="CDW47774.1"/>
    <property type="molecule type" value="Transcribed_RNA"/>
</dbReference>
<proteinExistence type="predicted"/>
<sequence length="67" mass="7577">LEEKLELIVYGTIPLGHLLLFPPIKFLEYIAALSWASTKTRQLPSSETFSSLKQSEKNNELNSVITK</sequence>
<evidence type="ECO:0000313" key="2">
    <source>
        <dbReference type="EMBL" id="CDW47774.1"/>
    </source>
</evidence>
<evidence type="ECO:0000256" key="1">
    <source>
        <dbReference type="SAM" id="MobiDB-lite"/>
    </source>
</evidence>
<dbReference type="AlphaFoldDB" id="A0A0K2VB97"/>
<protein>
    <submittedName>
        <fullName evidence="2">Uncharacterized protein</fullName>
    </submittedName>
</protein>